<dbReference type="Proteomes" id="UP000051181">
    <property type="component" value="Unassembled WGS sequence"/>
</dbReference>
<reference evidence="1 2" key="1">
    <citation type="journal article" date="2015" name="Genome Announc.">
        <title>Expanding the biotechnology potential of lactobacilli through comparative genomics of 213 strains and associated genera.</title>
        <authorList>
            <person name="Sun Z."/>
            <person name="Harris H.M."/>
            <person name="McCann A."/>
            <person name="Guo C."/>
            <person name="Argimon S."/>
            <person name="Zhang W."/>
            <person name="Yang X."/>
            <person name="Jeffery I.B."/>
            <person name="Cooney J.C."/>
            <person name="Kagawa T.F."/>
            <person name="Liu W."/>
            <person name="Song Y."/>
            <person name="Salvetti E."/>
            <person name="Wrobel A."/>
            <person name="Rasinkangas P."/>
            <person name="Parkhill J."/>
            <person name="Rea M.C."/>
            <person name="O'Sullivan O."/>
            <person name="Ritari J."/>
            <person name="Douillard F.P."/>
            <person name="Paul Ross R."/>
            <person name="Yang R."/>
            <person name="Briner A.E."/>
            <person name="Felis G.E."/>
            <person name="de Vos W.M."/>
            <person name="Barrangou R."/>
            <person name="Klaenhammer T.R."/>
            <person name="Caufield P.W."/>
            <person name="Cui Y."/>
            <person name="Zhang H."/>
            <person name="O'Toole P.W."/>
        </authorList>
    </citation>
    <scope>NUCLEOTIDE SEQUENCE [LARGE SCALE GENOMIC DNA]</scope>
    <source>
        <strain evidence="1 2">DSM 20001</strain>
    </source>
</reference>
<sequence>MEFNQATLKQFGTHLQASYQKMVDFEVPAADPVSTAALPQMPHFQIKNFLEQALTKDLNVTVQFNDFDHGGQTTIKGHFKQRHNDRIIFTADDHKLIHLVTANAIRYIAITPQKQS</sequence>
<dbReference type="GeneID" id="65917289"/>
<proteinExistence type="predicted"/>
<organism evidence="1 2">
    <name type="scientific">Loigolactobacillus coryniformis subsp. coryniformis KCTC 3167 = DSM 20001</name>
    <dbReference type="NCBI Taxonomy" id="913848"/>
    <lineage>
        <taxon>Bacteria</taxon>
        <taxon>Bacillati</taxon>
        <taxon>Bacillota</taxon>
        <taxon>Bacilli</taxon>
        <taxon>Lactobacillales</taxon>
        <taxon>Lactobacillaceae</taxon>
        <taxon>Loigolactobacillus</taxon>
    </lineage>
</organism>
<name>A0A0R1FAM1_9LACO</name>
<dbReference type="AlphaFoldDB" id="A0A0R1FAM1"/>
<dbReference type="RefSeq" id="WP_010011069.1">
    <property type="nucleotide sequence ID" value="NZ_AZCN01000010.1"/>
</dbReference>
<dbReference type="PATRIC" id="fig|913848.6.peg.119"/>
<evidence type="ECO:0000313" key="1">
    <source>
        <dbReference type="EMBL" id="KRK18685.1"/>
    </source>
</evidence>
<dbReference type="EMBL" id="AZCN01000010">
    <property type="protein sequence ID" value="KRK18685.1"/>
    <property type="molecule type" value="Genomic_DNA"/>
</dbReference>
<accession>A0A0R1FAM1</accession>
<comment type="caution">
    <text evidence="1">The sequence shown here is derived from an EMBL/GenBank/DDBJ whole genome shotgun (WGS) entry which is preliminary data.</text>
</comment>
<evidence type="ECO:0008006" key="3">
    <source>
        <dbReference type="Google" id="ProtNLM"/>
    </source>
</evidence>
<gene>
    <name evidence="1" type="ORF">FD22_GL000120</name>
</gene>
<evidence type="ECO:0000313" key="2">
    <source>
        <dbReference type="Proteomes" id="UP000051181"/>
    </source>
</evidence>
<protein>
    <recommendedName>
        <fullName evidence="3">YolD-like family protein</fullName>
    </recommendedName>
</protein>